<reference evidence="5" key="1">
    <citation type="journal article" date="2019" name="G3 (Bethesda)">
        <title>Genome Assemblies of Two Rare Opportunistic Yeast Pathogens: Diutina rugosa (syn. Candida rugosa) and Trichomonascus ciferrii (syn. Candida ciferrii).</title>
        <authorList>
            <person name="Mixao V."/>
            <person name="Saus E."/>
            <person name="Hansen A.P."/>
            <person name="Lass-Florl C."/>
            <person name="Gabaldon T."/>
        </authorList>
    </citation>
    <scope>NUCLEOTIDE SEQUENCE</scope>
    <source>
        <strain evidence="5">CBS 4856</strain>
    </source>
</reference>
<dbReference type="VEuPathDB" id="FungiDB:TRICI_000807"/>
<dbReference type="Gene3D" id="3.40.50.12780">
    <property type="entry name" value="N-terminal domain of ligase-like"/>
    <property type="match status" value="1"/>
</dbReference>
<evidence type="ECO:0000256" key="2">
    <source>
        <dbReference type="ARBA" id="ARBA00022598"/>
    </source>
</evidence>
<gene>
    <name evidence="5" type="ORF">TRICI_000807</name>
</gene>
<feature type="domain" description="AMP-binding enzyme C-terminal" evidence="4">
    <location>
        <begin position="445"/>
        <end position="521"/>
    </location>
</feature>
<evidence type="ECO:0000313" key="5">
    <source>
        <dbReference type="EMBL" id="KAA8917021.1"/>
    </source>
</evidence>
<dbReference type="Pfam" id="PF00501">
    <property type="entry name" value="AMP-binding"/>
    <property type="match status" value="1"/>
</dbReference>
<sequence length="543" mass="60109">MQDLDMTLKMYTSPLGELSNVYYGNCVSFMQNAAPFKENPDLEVYVDAKTGKTLSARQVFDLSGRVSNLLSTKYGIQYDDVVCIFSSNRLYTPAVHYGILGLGAIISPANIAYVPKELNHQLGLSQAKLVISTDALMDTVKQATEMEGSVVKNIITIEDLVQESQSYSPQAPVELPGNTAVTKDAYYCFSSGTSGVPKGVMTTHHNVTANVQQQEVCAMDYRPGNTFSGFLPMSHIFGLMKLIYTLPHAGSKVVIFEKFDFEQTLQSIRKHNIRFLHIVPPIMVLFAKSPLVDEYEIRGSVERMFCGAAPLSDSLIQQVQSRLNCHVIQGYGLTETTPVTHLPDVNIKEYNQAGIGWLVPSMKARVVDPDGKDVPKGGRGELWVKGPNVMKGYLKNPKATSEVLTSDGWFKTGDVAMVDEKEEFYIVDRVKELIKSKGHQVAPAELEAILLTHPKVLDAAVIGHHVPEEGSEYPRAFIVISGSDTHPLDIKKWFDAKVSRHKRLWGGVVVMDAIPKNPSGKILRRELRTRTGDHVHGFTNSKL</sequence>
<proteinExistence type="inferred from homology"/>
<dbReference type="PANTHER" id="PTHR24096:SF149">
    <property type="entry name" value="AMP-BINDING DOMAIN-CONTAINING PROTEIN-RELATED"/>
    <property type="match status" value="1"/>
</dbReference>
<comment type="similarity">
    <text evidence="1">Belongs to the ATP-dependent AMP-binding enzyme family.</text>
</comment>
<dbReference type="InterPro" id="IPR000873">
    <property type="entry name" value="AMP-dep_synth/lig_dom"/>
</dbReference>
<name>A0A642VB03_9ASCO</name>
<dbReference type="AlphaFoldDB" id="A0A642VB03"/>
<dbReference type="InterPro" id="IPR042099">
    <property type="entry name" value="ANL_N_sf"/>
</dbReference>
<evidence type="ECO:0000313" key="6">
    <source>
        <dbReference type="Proteomes" id="UP000761534"/>
    </source>
</evidence>
<dbReference type="InterPro" id="IPR025110">
    <property type="entry name" value="AMP-bd_C"/>
</dbReference>
<dbReference type="Proteomes" id="UP000761534">
    <property type="component" value="Unassembled WGS sequence"/>
</dbReference>
<dbReference type="Gene3D" id="3.30.300.30">
    <property type="match status" value="1"/>
</dbReference>
<dbReference type="CDD" id="cd05911">
    <property type="entry name" value="Firefly_Luc_like"/>
    <property type="match status" value="1"/>
</dbReference>
<dbReference type="GO" id="GO:0016405">
    <property type="term" value="F:CoA-ligase activity"/>
    <property type="evidence" value="ECO:0007669"/>
    <property type="project" value="TreeGrafter"/>
</dbReference>
<evidence type="ECO:0000259" key="3">
    <source>
        <dbReference type="Pfam" id="PF00501"/>
    </source>
</evidence>
<dbReference type="Pfam" id="PF13193">
    <property type="entry name" value="AMP-binding_C"/>
    <property type="match status" value="1"/>
</dbReference>
<evidence type="ECO:0000256" key="1">
    <source>
        <dbReference type="ARBA" id="ARBA00006432"/>
    </source>
</evidence>
<comment type="caution">
    <text evidence="5">The sequence shown here is derived from an EMBL/GenBank/DDBJ whole genome shotgun (WGS) entry which is preliminary data.</text>
</comment>
<dbReference type="EMBL" id="SWFS01000069">
    <property type="protein sequence ID" value="KAA8917021.1"/>
    <property type="molecule type" value="Genomic_DNA"/>
</dbReference>
<accession>A0A642VB03</accession>
<protein>
    <submittedName>
        <fullName evidence="5">Uncharacterized protein</fullName>
    </submittedName>
</protein>
<keyword evidence="6" id="KW-1185">Reference proteome</keyword>
<dbReference type="PROSITE" id="PS00455">
    <property type="entry name" value="AMP_BINDING"/>
    <property type="match status" value="1"/>
</dbReference>
<dbReference type="InterPro" id="IPR045851">
    <property type="entry name" value="AMP-bd_C_sf"/>
</dbReference>
<keyword evidence="2" id="KW-0436">Ligase</keyword>
<dbReference type="OrthoDB" id="1700726at2759"/>
<dbReference type="InterPro" id="IPR020845">
    <property type="entry name" value="AMP-binding_CS"/>
</dbReference>
<evidence type="ECO:0000259" key="4">
    <source>
        <dbReference type="Pfam" id="PF13193"/>
    </source>
</evidence>
<organism evidence="5 6">
    <name type="scientific">Trichomonascus ciferrii</name>
    <dbReference type="NCBI Taxonomy" id="44093"/>
    <lineage>
        <taxon>Eukaryota</taxon>
        <taxon>Fungi</taxon>
        <taxon>Dikarya</taxon>
        <taxon>Ascomycota</taxon>
        <taxon>Saccharomycotina</taxon>
        <taxon>Dipodascomycetes</taxon>
        <taxon>Dipodascales</taxon>
        <taxon>Trichomonascaceae</taxon>
        <taxon>Trichomonascus</taxon>
        <taxon>Trichomonascus ciferrii complex</taxon>
    </lineage>
</organism>
<dbReference type="PANTHER" id="PTHR24096">
    <property type="entry name" value="LONG-CHAIN-FATTY-ACID--COA LIGASE"/>
    <property type="match status" value="1"/>
</dbReference>
<dbReference type="SUPFAM" id="SSF56801">
    <property type="entry name" value="Acetyl-CoA synthetase-like"/>
    <property type="match status" value="1"/>
</dbReference>
<feature type="domain" description="AMP-dependent synthetase/ligase" evidence="3">
    <location>
        <begin position="37"/>
        <end position="394"/>
    </location>
</feature>